<dbReference type="Proteomes" id="UP001605036">
    <property type="component" value="Unassembled WGS sequence"/>
</dbReference>
<reference evidence="1 2" key="1">
    <citation type="submission" date="2024-09" db="EMBL/GenBank/DDBJ databases">
        <title>Chromosome-scale assembly of Riccia fluitans.</title>
        <authorList>
            <person name="Paukszto L."/>
            <person name="Sawicki J."/>
            <person name="Karawczyk K."/>
            <person name="Piernik-Szablinska J."/>
            <person name="Szczecinska M."/>
            <person name="Mazdziarz M."/>
        </authorList>
    </citation>
    <scope>NUCLEOTIDE SEQUENCE [LARGE SCALE GENOMIC DNA]</scope>
    <source>
        <strain evidence="1">Rf_01</strain>
        <tissue evidence="1">Aerial parts of the thallus</tissue>
    </source>
</reference>
<dbReference type="AlphaFoldDB" id="A0ABD1Z9C0"/>
<sequence>MVGAETVTVKWDAKENGVNIPSSSRKRTMVGAETVTVKWDAKENGVNMCGSRDDGSASVNVRKERTWRVKHERGMRTVKTFASGTGYSSGAEIWRAK</sequence>
<evidence type="ECO:0000313" key="2">
    <source>
        <dbReference type="Proteomes" id="UP001605036"/>
    </source>
</evidence>
<gene>
    <name evidence="1" type="ORF">R1flu_011983</name>
</gene>
<evidence type="ECO:0000313" key="1">
    <source>
        <dbReference type="EMBL" id="KAL2644396.1"/>
    </source>
</evidence>
<organism evidence="1 2">
    <name type="scientific">Riccia fluitans</name>
    <dbReference type="NCBI Taxonomy" id="41844"/>
    <lineage>
        <taxon>Eukaryota</taxon>
        <taxon>Viridiplantae</taxon>
        <taxon>Streptophyta</taxon>
        <taxon>Embryophyta</taxon>
        <taxon>Marchantiophyta</taxon>
        <taxon>Marchantiopsida</taxon>
        <taxon>Marchantiidae</taxon>
        <taxon>Marchantiales</taxon>
        <taxon>Ricciaceae</taxon>
        <taxon>Riccia</taxon>
    </lineage>
</organism>
<name>A0ABD1Z9C0_9MARC</name>
<dbReference type="EMBL" id="JBHFFA010000002">
    <property type="protein sequence ID" value="KAL2644396.1"/>
    <property type="molecule type" value="Genomic_DNA"/>
</dbReference>
<keyword evidence="2" id="KW-1185">Reference proteome</keyword>
<comment type="caution">
    <text evidence="1">The sequence shown here is derived from an EMBL/GenBank/DDBJ whole genome shotgun (WGS) entry which is preliminary data.</text>
</comment>
<protein>
    <submittedName>
        <fullName evidence="1">Uncharacterized protein</fullName>
    </submittedName>
</protein>
<accession>A0ABD1Z9C0</accession>
<proteinExistence type="predicted"/>